<evidence type="ECO:0000256" key="1">
    <source>
        <dbReference type="SAM" id="MobiDB-lite"/>
    </source>
</evidence>
<feature type="region of interest" description="Disordered" evidence="1">
    <location>
        <begin position="1"/>
        <end position="72"/>
    </location>
</feature>
<gene>
    <name evidence="2" type="ORF">M011DRAFT_460661</name>
</gene>
<keyword evidence="3" id="KW-1185">Reference proteome</keyword>
<organism evidence="2 3">
    <name type="scientific">Sporormia fimetaria CBS 119925</name>
    <dbReference type="NCBI Taxonomy" id="1340428"/>
    <lineage>
        <taxon>Eukaryota</taxon>
        <taxon>Fungi</taxon>
        <taxon>Dikarya</taxon>
        <taxon>Ascomycota</taxon>
        <taxon>Pezizomycotina</taxon>
        <taxon>Dothideomycetes</taxon>
        <taxon>Pleosporomycetidae</taxon>
        <taxon>Pleosporales</taxon>
        <taxon>Sporormiaceae</taxon>
        <taxon>Sporormia</taxon>
    </lineage>
</organism>
<proteinExistence type="predicted"/>
<reference evidence="2" key="1">
    <citation type="journal article" date="2020" name="Stud. Mycol.">
        <title>101 Dothideomycetes genomes: a test case for predicting lifestyles and emergence of pathogens.</title>
        <authorList>
            <person name="Haridas S."/>
            <person name="Albert R."/>
            <person name="Binder M."/>
            <person name="Bloem J."/>
            <person name="Labutti K."/>
            <person name="Salamov A."/>
            <person name="Andreopoulos B."/>
            <person name="Baker S."/>
            <person name="Barry K."/>
            <person name="Bills G."/>
            <person name="Bluhm B."/>
            <person name="Cannon C."/>
            <person name="Castanera R."/>
            <person name="Culley D."/>
            <person name="Daum C."/>
            <person name="Ezra D."/>
            <person name="Gonzalez J."/>
            <person name="Henrissat B."/>
            <person name="Kuo A."/>
            <person name="Liang C."/>
            <person name="Lipzen A."/>
            <person name="Lutzoni F."/>
            <person name="Magnuson J."/>
            <person name="Mondo S."/>
            <person name="Nolan M."/>
            <person name="Ohm R."/>
            <person name="Pangilinan J."/>
            <person name="Park H.-J."/>
            <person name="Ramirez L."/>
            <person name="Alfaro M."/>
            <person name="Sun H."/>
            <person name="Tritt A."/>
            <person name="Yoshinaga Y."/>
            <person name="Zwiers L.-H."/>
            <person name="Turgeon B."/>
            <person name="Goodwin S."/>
            <person name="Spatafora J."/>
            <person name="Crous P."/>
            <person name="Grigoriev I."/>
        </authorList>
    </citation>
    <scope>NUCLEOTIDE SEQUENCE</scope>
    <source>
        <strain evidence="2">CBS 119925</strain>
    </source>
</reference>
<dbReference type="OrthoDB" id="3650389at2759"/>
<evidence type="ECO:0000313" key="2">
    <source>
        <dbReference type="EMBL" id="KAF2744621.1"/>
    </source>
</evidence>
<dbReference type="EMBL" id="MU006587">
    <property type="protein sequence ID" value="KAF2744621.1"/>
    <property type="molecule type" value="Genomic_DNA"/>
</dbReference>
<feature type="region of interest" description="Disordered" evidence="1">
    <location>
        <begin position="200"/>
        <end position="224"/>
    </location>
</feature>
<dbReference type="AlphaFoldDB" id="A0A6A6V5N3"/>
<feature type="compositionally biased region" description="Acidic residues" evidence="1">
    <location>
        <begin position="34"/>
        <end position="47"/>
    </location>
</feature>
<name>A0A6A6V5N3_9PLEO</name>
<accession>A0A6A6V5N3</accession>
<dbReference type="Proteomes" id="UP000799440">
    <property type="component" value="Unassembled WGS sequence"/>
</dbReference>
<evidence type="ECO:0000313" key="3">
    <source>
        <dbReference type="Proteomes" id="UP000799440"/>
    </source>
</evidence>
<sequence>MAGGDYPEPSEPEVEEHPEDEERPAYKKHPEYEEHLEEEERPEDEERPELMSDGKRMRTVWQPSDGDGDSSSAVLERSLSLVRGHPTWKLFMDEISLPIVRGTDEEPPHYVYLDDRACYAIYCSNAYTHEEMRKFWPFDYNHQGHIKQGRPNRGNPAYLDDSRLEFVQGKLRAKGKWYTFSGAPEVTEYRPTRPTSTYCASEASVTPSKNYPGSRKPAVIHGSKASRTEAASKHVAADAEMASPRAHTAVGLQPKRLPPRPLPKVLDGETGHTHRRTYVQLEEPSEDPEPAPMDRPHGVGKRRMSVLGDAPAKKPRKEIDSEE</sequence>
<feature type="compositionally biased region" description="Acidic residues" evidence="1">
    <location>
        <begin position="8"/>
        <end position="22"/>
    </location>
</feature>
<feature type="compositionally biased region" description="Basic and acidic residues" evidence="1">
    <location>
        <begin position="23"/>
        <end position="33"/>
    </location>
</feature>
<feature type="region of interest" description="Disordered" evidence="1">
    <location>
        <begin position="252"/>
        <end position="323"/>
    </location>
</feature>
<protein>
    <submittedName>
        <fullName evidence="2">Uncharacterized protein</fullName>
    </submittedName>
</protein>
<feature type="compositionally biased region" description="Polar residues" evidence="1">
    <location>
        <begin position="200"/>
        <end position="211"/>
    </location>
</feature>